<reference evidence="1 2" key="1">
    <citation type="submission" date="2018-12" db="EMBL/GenBank/DDBJ databases">
        <title>Lysinibacillus antri sp. nov., isolated from a cave soil.</title>
        <authorList>
            <person name="Narsing Rao M.P."/>
            <person name="Zhang H."/>
            <person name="Dong Z.-Y."/>
            <person name="Niu X.-K."/>
            <person name="Zhang K."/>
            <person name="Fang B.-Z."/>
            <person name="Kang Y.-Q."/>
            <person name="Xiao M."/>
            <person name="Li W.-J."/>
        </authorList>
    </citation>
    <scope>NUCLEOTIDE SEQUENCE [LARGE SCALE GENOMIC DNA]</scope>
    <source>
        <strain evidence="1 2">SYSU K30002</strain>
    </source>
</reference>
<protein>
    <submittedName>
        <fullName evidence="1">Uncharacterized protein</fullName>
    </submittedName>
</protein>
<dbReference type="AlphaFoldDB" id="A0A3S0WIE0"/>
<organism evidence="1 2">
    <name type="scientific">Lysinibacillus antri</name>
    <dbReference type="NCBI Taxonomy" id="2498145"/>
    <lineage>
        <taxon>Bacteria</taxon>
        <taxon>Bacillati</taxon>
        <taxon>Bacillota</taxon>
        <taxon>Bacilli</taxon>
        <taxon>Bacillales</taxon>
        <taxon>Bacillaceae</taxon>
        <taxon>Lysinibacillus</taxon>
    </lineage>
</organism>
<proteinExistence type="predicted"/>
<comment type="caution">
    <text evidence="1">The sequence shown here is derived from an EMBL/GenBank/DDBJ whole genome shotgun (WGS) entry which is preliminary data.</text>
</comment>
<gene>
    <name evidence="1" type="ORF">EK386_02085</name>
</gene>
<evidence type="ECO:0000313" key="2">
    <source>
        <dbReference type="Proteomes" id="UP000287910"/>
    </source>
</evidence>
<dbReference type="EMBL" id="RYYR01000002">
    <property type="protein sequence ID" value="RUL56443.1"/>
    <property type="molecule type" value="Genomic_DNA"/>
</dbReference>
<name>A0A3S0WIE0_9BACI</name>
<dbReference type="RefSeq" id="WP_126657360.1">
    <property type="nucleotide sequence ID" value="NZ_RYYR01000002.1"/>
</dbReference>
<keyword evidence="2" id="KW-1185">Reference proteome</keyword>
<evidence type="ECO:0000313" key="1">
    <source>
        <dbReference type="EMBL" id="RUL56443.1"/>
    </source>
</evidence>
<sequence length="169" mass="19641">MKEEGERKIRSDKKVDVKPTLSIELKNSLYTFSYLCNEPVKDVAEKLCLDGAVSKVVIDDICKWFRRSYQYNNVIAVGDADRPKLKINYSSQTSKVTIRFKREDYDLICNLAHALDLTPTSTAALLIRVSLRNIEFMQQYCTKHLMDLSNERKKKIDVFLNELWGLIKK</sequence>
<dbReference type="Proteomes" id="UP000287910">
    <property type="component" value="Unassembled WGS sequence"/>
</dbReference>
<accession>A0A3S0WIE0</accession>